<dbReference type="EMBL" id="GBRH01207465">
    <property type="protein sequence ID" value="JAD90430.1"/>
    <property type="molecule type" value="Transcribed_RNA"/>
</dbReference>
<evidence type="ECO:0000313" key="1">
    <source>
        <dbReference type="EMBL" id="JAD90430.1"/>
    </source>
</evidence>
<organism evidence="1">
    <name type="scientific">Arundo donax</name>
    <name type="common">Giant reed</name>
    <name type="synonym">Donax arundinaceus</name>
    <dbReference type="NCBI Taxonomy" id="35708"/>
    <lineage>
        <taxon>Eukaryota</taxon>
        <taxon>Viridiplantae</taxon>
        <taxon>Streptophyta</taxon>
        <taxon>Embryophyta</taxon>
        <taxon>Tracheophyta</taxon>
        <taxon>Spermatophyta</taxon>
        <taxon>Magnoliopsida</taxon>
        <taxon>Liliopsida</taxon>
        <taxon>Poales</taxon>
        <taxon>Poaceae</taxon>
        <taxon>PACMAD clade</taxon>
        <taxon>Arundinoideae</taxon>
        <taxon>Arundineae</taxon>
        <taxon>Arundo</taxon>
    </lineage>
</organism>
<name>A0A0A9DXM5_ARUDO</name>
<reference evidence="1" key="2">
    <citation type="journal article" date="2015" name="Data Brief">
        <title>Shoot transcriptome of the giant reed, Arundo donax.</title>
        <authorList>
            <person name="Barrero R.A."/>
            <person name="Guerrero F.D."/>
            <person name="Moolhuijzen P."/>
            <person name="Goolsby J.A."/>
            <person name="Tidwell J."/>
            <person name="Bellgard S.E."/>
            <person name="Bellgard M.I."/>
        </authorList>
    </citation>
    <scope>NUCLEOTIDE SEQUENCE</scope>
    <source>
        <tissue evidence="1">Shoot tissue taken approximately 20 cm above the soil surface</tissue>
    </source>
</reference>
<reference evidence="1" key="1">
    <citation type="submission" date="2014-09" db="EMBL/GenBank/DDBJ databases">
        <authorList>
            <person name="Magalhaes I.L.F."/>
            <person name="Oliveira U."/>
            <person name="Santos F.R."/>
            <person name="Vidigal T.H.D.A."/>
            <person name="Brescovit A.D."/>
            <person name="Santos A.J."/>
        </authorList>
    </citation>
    <scope>NUCLEOTIDE SEQUENCE</scope>
    <source>
        <tissue evidence="1">Shoot tissue taken approximately 20 cm above the soil surface</tissue>
    </source>
</reference>
<protein>
    <submittedName>
        <fullName evidence="1">Uncharacterized protein</fullName>
    </submittedName>
</protein>
<proteinExistence type="predicted"/>
<dbReference type="AlphaFoldDB" id="A0A0A9DXM5"/>
<sequence>MPGCRQSRSMQSSQSMLLLAIVHLNRRINPKSGYGTPRACPEQGPQAALGSGRLRGGRRAGEVSAVGIVPGRRGGRLCGARFVWTVSHVPVLRRHL</sequence>
<accession>A0A0A9DXM5</accession>